<protein>
    <recommendedName>
        <fullName evidence="4">IBB domain-containing protein</fullName>
    </recommendedName>
</protein>
<keyword evidence="3" id="KW-1185">Reference proteome</keyword>
<dbReference type="InterPro" id="IPR011989">
    <property type="entry name" value="ARM-like"/>
</dbReference>
<dbReference type="Gene3D" id="1.25.10.10">
    <property type="entry name" value="Leucine-rich Repeat Variant"/>
    <property type="match status" value="1"/>
</dbReference>
<dbReference type="VEuPathDB" id="CryptoDB:Vbra_20050"/>
<name>A0A0G4E961_VITBC</name>
<organism evidence="2 3">
    <name type="scientific">Vitrella brassicaformis (strain CCMP3155)</name>
    <dbReference type="NCBI Taxonomy" id="1169540"/>
    <lineage>
        <taxon>Eukaryota</taxon>
        <taxon>Sar</taxon>
        <taxon>Alveolata</taxon>
        <taxon>Colpodellida</taxon>
        <taxon>Vitrellaceae</taxon>
        <taxon>Vitrella</taxon>
    </lineage>
</organism>
<evidence type="ECO:0000313" key="3">
    <source>
        <dbReference type="Proteomes" id="UP000041254"/>
    </source>
</evidence>
<feature type="compositionally biased region" description="Basic and acidic residues" evidence="1">
    <location>
        <begin position="611"/>
        <end position="620"/>
    </location>
</feature>
<gene>
    <name evidence="2" type="ORF">Vbra_20050</name>
</gene>
<dbReference type="AlphaFoldDB" id="A0A0G4E961"/>
<dbReference type="SUPFAM" id="SSF48371">
    <property type="entry name" value="ARM repeat"/>
    <property type="match status" value="1"/>
</dbReference>
<dbReference type="EMBL" id="CDMY01000047">
    <property type="protein sequence ID" value="CEL92095.1"/>
    <property type="molecule type" value="Genomic_DNA"/>
</dbReference>
<evidence type="ECO:0000313" key="2">
    <source>
        <dbReference type="EMBL" id="CEL92095.1"/>
    </source>
</evidence>
<feature type="region of interest" description="Disordered" evidence="1">
    <location>
        <begin position="1"/>
        <end position="34"/>
    </location>
</feature>
<reference evidence="2 3" key="1">
    <citation type="submission" date="2014-11" db="EMBL/GenBank/DDBJ databases">
        <authorList>
            <person name="Zhu J."/>
            <person name="Qi W."/>
            <person name="Song R."/>
        </authorList>
    </citation>
    <scope>NUCLEOTIDE SEQUENCE [LARGE SCALE GENOMIC DNA]</scope>
</reference>
<sequence>MSSSGAHRRAEYKRIHGSDRSANAKRRGERLSDIRKEERDKQLVLRRQAVSLETNLQTVPYTAEQVRSAVEAVTTSPSTDHVGPDSPLSLACRQLLTVLQTSEDARRAAAQYGAIEAVRQVLVSGERLFASAQTRDQAAAILMDAVGCGVLLVVDCAENHMEQLVSLVPAVTAIVAALDDAQTQLTRNCLELLHCVAIHHSREVLQHKGMELAVAAAKKQDPHVVGVAVALLASLLHVRDPSVSLRFWDELNGGQIAEAIIRSGSASQSVGGDGGGACVSSAYGLPYGDVRRTVLEDTLWAMRFCAESSLHCCGRVMMSEALPVITTMLGQWPSAPAFVRPPSPTQSDVAPAADPLVAGTAGGTDLILPFLRILSTATAGLVELWDGIRPARPPDDGVQQMGQPSLPPDLNVDALASLEPSQQLAVQRWTEQMVDRVCALPNALALLQSLLSHPHRGVVSNTIFLIGSIACGSVQHLRWAAHCLPAILELLHRGASFDIKRDAVFALHRLVVSHDGLLHKDTMETHPALIDELLDVFNTCRFDAHTLHCAMSFLEDLLQLCPRLKRTLMQKNVIEVLEQVETHEDESLHRHCQRITDKYFWDEEEDDDDAEQHMEEEHRLQQQMRAPAAQFDFS</sequence>
<feature type="region of interest" description="Disordered" evidence="1">
    <location>
        <begin position="605"/>
        <end position="634"/>
    </location>
</feature>
<evidence type="ECO:0000256" key="1">
    <source>
        <dbReference type="SAM" id="MobiDB-lite"/>
    </source>
</evidence>
<dbReference type="Proteomes" id="UP000041254">
    <property type="component" value="Unassembled WGS sequence"/>
</dbReference>
<accession>A0A0G4E961</accession>
<dbReference type="STRING" id="1169540.A0A0G4E961"/>
<evidence type="ECO:0008006" key="4">
    <source>
        <dbReference type="Google" id="ProtNLM"/>
    </source>
</evidence>
<dbReference type="InterPro" id="IPR016024">
    <property type="entry name" value="ARM-type_fold"/>
</dbReference>
<dbReference type="InParanoid" id="A0A0G4E961"/>
<proteinExistence type="predicted"/>
<feature type="compositionally biased region" description="Basic and acidic residues" evidence="1">
    <location>
        <begin position="8"/>
        <end position="19"/>
    </location>
</feature>